<sequence length="488" mass="55245">MIIKGGQAMHDNARFAPWRWVGIIFLLVMALPAGGLADDHLEVMYQKVIQAAIKHDHHPWRDFILRHVLRIDPATLDLIHMAASQAEMRGFPMPGERWLRSIGHPQLVYRVKRTRIRSEQELHQAMTGGAGPLTRGQTALMTIYQTLSSEPITRLRPFAFRSKVQVVLTDLSVIEEDPFIDQTTYQGRPLRAIISFDFWPMAVGAIQFSSIYFLQAWRDANGNFQYGLPSPTIIRSNAIHEYAHTLDRMLPRVFSPIREIMQTGFVIDNILRFAKERSGCYGKDSAHFLNEVTTPLAASLEGWAIFHEMINSEEVAAEIRRQVERLAFERPGPVTYTFDGDYELVNWDDPRVTGPVALRVEGVQACILYRLARETRADWRGVCQAFSLVNRNLRILRDVLRSFIHLFPDQAADAIRIVDEETHGKLTLDELTDLFGDSPTLGPLLANRGRPGPAFCPVEETESSAPPSVDPRSSLQTGLEDILDLPTE</sequence>
<comment type="caution">
    <text evidence="2">The sequence shown here is derived from an EMBL/GenBank/DDBJ whole genome shotgun (WGS) entry which is preliminary data.</text>
</comment>
<protein>
    <submittedName>
        <fullName evidence="2">Uncharacterized protein</fullName>
    </submittedName>
</protein>
<evidence type="ECO:0000256" key="1">
    <source>
        <dbReference type="SAM" id="MobiDB-lite"/>
    </source>
</evidence>
<reference evidence="2 3" key="1">
    <citation type="submission" date="2018-05" db="EMBL/GenBank/DDBJ databases">
        <title>A metagenomic window into the 2 km-deep terrestrial subsurface aquifer revealed taxonomically and functionally diverse microbial community comprising novel uncultured bacterial lineages.</title>
        <authorList>
            <person name="Kadnikov V.V."/>
            <person name="Mardanov A.V."/>
            <person name="Beletsky A.V."/>
            <person name="Banks D."/>
            <person name="Pimenov N.V."/>
            <person name="Frank Y.A."/>
            <person name="Karnachuk O.V."/>
            <person name="Ravin N.V."/>
        </authorList>
    </citation>
    <scope>NUCLEOTIDE SEQUENCE [LARGE SCALE GENOMIC DNA]</scope>
    <source>
        <strain evidence="2">BY5</strain>
    </source>
</reference>
<organism evidence="2 3">
    <name type="scientific">Candidatus Ozemobacter sibiricus</name>
    <dbReference type="NCBI Taxonomy" id="2268124"/>
    <lineage>
        <taxon>Bacteria</taxon>
        <taxon>Candidatus Ozemobacteria</taxon>
        <taxon>Candidatus Ozemobacterales</taxon>
        <taxon>Candidatus Ozemobacteraceae</taxon>
        <taxon>Candidatus Ozemobacter</taxon>
    </lineage>
</organism>
<feature type="compositionally biased region" description="Polar residues" evidence="1">
    <location>
        <begin position="463"/>
        <end position="477"/>
    </location>
</feature>
<gene>
    <name evidence="2" type="ORF">OZSIB_1635</name>
</gene>
<evidence type="ECO:0000313" key="2">
    <source>
        <dbReference type="EMBL" id="RCK78258.1"/>
    </source>
</evidence>
<dbReference type="Proteomes" id="UP000252355">
    <property type="component" value="Unassembled WGS sequence"/>
</dbReference>
<evidence type="ECO:0000313" key="3">
    <source>
        <dbReference type="Proteomes" id="UP000252355"/>
    </source>
</evidence>
<name>A0A367ZJN4_9BACT</name>
<feature type="region of interest" description="Disordered" evidence="1">
    <location>
        <begin position="451"/>
        <end position="488"/>
    </location>
</feature>
<accession>A0A367ZJN4</accession>
<dbReference type="EMBL" id="QOQW01000025">
    <property type="protein sequence ID" value="RCK78258.1"/>
    <property type="molecule type" value="Genomic_DNA"/>
</dbReference>
<proteinExistence type="predicted"/>
<dbReference type="AlphaFoldDB" id="A0A367ZJN4"/>